<dbReference type="EMBL" id="HACG01050759">
    <property type="protein sequence ID" value="CEK97624.1"/>
    <property type="molecule type" value="Transcribed_RNA"/>
</dbReference>
<evidence type="ECO:0000313" key="1">
    <source>
        <dbReference type="EMBL" id="CEK97624.1"/>
    </source>
</evidence>
<accession>A0A0B7BWP0</accession>
<dbReference type="AlphaFoldDB" id="A0A0B7BWP0"/>
<feature type="non-terminal residue" evidence="1">
    <location>
        <position position="74"/>
    </location>
</feature>
<gene>
    <name evidence="1" type="primary">ORF216402</name>
</gene>
<reference evidence="1" key="1">
    <citation type="submission" date="2014-12" db="EMBL/GenBank/DDBJ databases">
        <title>Insight into the proteome of Arion vulgaris.</title>
        <authorList>
            <person name="Aradska J."/>
            <person name="Bulat T."/>
            <person name="Smidak R."/>
            <person name="Sarate P."/>
            <person name="Gangsoo J."/>
            <person name="Sialana F."/>
            <person name="Bilban M."/>
            <person name="Lubec G."/>
        </authorList>
    </citation>
    <scope>NUCLEOTIDE SEQUENCE</scope>
    <source>
        <tissue evidence="1">Skin</tissue>
    </source>
</reference>
<organism evidence="1">
    <name type="scientific">Arion vulgaris</name>
    <dbReference type="NCBI Taxonomy" id="1028688"/>
    <lineage>
        <taxon>Eukaryota</taxon>
        <taxon>Metazoa</taxon>
        <taxon>Spiralia</taxon>
        <taxon>Lophotrochozoa</taxon>
        <taxon>Mollusca</taxon>
        <taxon>Gastropoda</taxon>
        <taxon>Heterobranchia</taxon>
        <taxon>Euthyneura</taxon>
        <taxon>Panpulmonata</taxon>
        <taxon>Eupulmonata</taxon>
        <taxon>Stylommatophora</taxon>
        <taxon>Helicina</taxon>
        <taxon>Arionoidea</taxon>
        <taxon>Arionidae</taxon>
        <taxon>Arion</taxon>
    </lineage>
</organism>
<feature type="non-terminal residue" evidence="1">
    <location>
        <position position="1"/>
    </location>
</feature>
<name>A0A0B7BWP0_9EUPU</name>
<proteinExistence type="predicted"/>
<protein>
    <submittedName>
        <fullName evidence="1">Uncharacterized protein</fullName>
    </submittedName>
</protein>
<sequence>RDKVTTEEQVVDILLHNAITIMSAWEKDGRGDSREFTDIESDMRFMNFKLLTNSDHSLKIIIDTLMSVMKNTRL</sequence>